<reference evidence="1" key="1">
    <citation type="journal article" date="2021" name="PeerJ">
        <title>Extensive microbial diversity within the chicken gut microbiome revealed by metagenomics and culture.</title>
        <authorList>
            <person name="Gilroy R."/>
            <person name="Ravi A."/>
            <person name="Getino M."/>
            <person name="Pursley I."/>
            <person name="Horton D.L."/>
            <person name="Alikhan N.F."/>
            <person name="Baker D."/>
            <person name="Gharbi K."/>
            <person name="Hall N."/>
            <person name="Watson M."/>
            <person name="Adriaenssens E.M."/>
            <person name="Foster-Nyarko E."/>
            <person name="Jarju S."/>
            <person name="Secka A."/>
            <person name="Antonio M."/>
            <person name="Oren A."/>
            <person name="Chaudhuri R.R."/>
            <person name="La Ragione R."/>
            <person name="Hildebrand F."/>
            <person name="Pallen M.J."/>
        </authorList>
    </citation>
    <scope>NUCLEOTIDE SEQUENCE</scope>
    <source>
        <strain evidence="1">ChiSxjej6B18-287</strain>
    </source>
</reference>
<protein>
    <submittedName>
        <fullName evidence="1">Alanine-tRNA synthetase second additional domain-containing protein</fullName>
    </submittedName>
</protein>
<accession>A0A9D2SKZ6</accession>
<name>A0A9D2SKZ6_9FIRM</name>
<dbReference type="Gene3D" id="3.30.980.10">
    <property type="entry name" value="Threonyl-trna Synthetase, Chain A, domain 2"/>
    <property type="match status" value="1"/>
</dbReference>
<dbReference type="AlphaFoldDB" id="A0A9D2SKZ6"/>
<dbReference type="EMBL" id="DWWV01000098">
    <property type="protein sequence ID" value="HJC10680.1"/>
    <property type="molecule type" value="Genomic_DNA"/>
</dbReference>
<evidence type="ECO:0000313" key="1">
    <source>
        <dbReference type="EMBL" id="HJC10680.1"/>
    </source>
</evidence>
<dbReference type="Proteomes" id="UP000823893">
    <property type="component" value="Unassembled WGS sequence"/>
</dbReference>
<comment type="caution">
    <text evidence="1">The sequence shown here is derived from an EMBL/GenBank/DDBJ whole genome shotgun (WGS) entry which is preliminary data.</text>
</comment>
<reference evidence="1" key="2">
    <citation type="submission" date="2021-04" db="EMBL/GenBank/DDBJ databases">
        <authorList>
            <person name="Gilroy R."/>
        </authorList>
    </citation>
    <scope>NUCLEOTIDE SEQUENCE</scope>
    <source>
        <strain evidence="1">ChiSxjej6B18-287</strain>
    </source>
</reference>
<sequence>MVYNNVRHECNLYNFFFAPRGNKRMMELGRKITQMYLNPFDRIIGIIGAKDSGKSWLIKGMFPGIQTVEEDDEFDILNMPLLNSEEVGFYTPKTFHVDVRTAKKYVSLEEIAEAVRHVTSQHKRVIVEHFEILYPALKRNADLLIGIGEEVIVTRPSLFGPPPDNIAQIAFSSLIYRKMAHSAEDLFGYCVKDIPRPDYHRSDIRHGFAINYQSRPEFDLEEIEAKILDIIRQDLPIVPYDEEHVKIGDYLMHCTGPLMHVESTGKIENFSLMKEFYYEPRFNYYVVAGTVGVKHTENETDEEVNKIEIADEPL</sequence>
<dbReference type="InterPro" id="IPR018163">
    <property type="entry name" value="Thr/Ala-tRNA-synth_IIc_edit"/>
</dbReference>
<proteinExistence type="predicted"/>
<dbReference type="SUPFAM" id="SSF55186">
    <property type="entry name" value="ThrRS/AlaRS common domain"/>
    <property type="match status" value="1"/>
</dbReference>
<organism evidence="1 2">
    <name type="scientific">Candidatus Blautia merdigallinarum</name>
    <dbReference type="NCBI Taxonomy" id="2838495"/>
    <lineage>
        <taxon>Bacteria</taxon>
        <taxon>Bacillati</taxon>
        <taxon>Bacillota</taxon>
        <taxon>Clostridia</taxon>
        <taxon>Lachnospirales</taxon>
        <taxon>Lachnospiraceae</taxon>
        <taxon>Blautia</taxon>
    </lineage>
</organism>
<dbReference type="GO" id="GO:0000166">
    <property type="term" value="F:nucleotide binding"/>
    <property type="evidence" value="ECO:0007669"/>
    <property type="project" value="InterPro"/>
</dbReference>
<gene>
    <name evidence="1" type="ORF">H9935_07660</name>
</gene>
<evidence type="ECO:0000313" key="2">
    <source>
        <dbReference type="Proteomes" id="UP000823893"/>
    </source>
</evidence>